<dbReference type="AlphaFoldDB" id="A0AAN8N2S9"/>
<reference evidence="3 4" key="1">
    <citation type="submission" date="2019-10" db="EMBL/GenBank/DDBJ databases">
        <authorList>
            <person name="Palmer J.M."/>
        </authorList>
    </citation>
    <scope>NUCLEOTIDE SEQUENCE [LARGE SCALE GENOMIC DNA]</scope>
    <source>
        <strain evidence="3 4">TWF718</strain>
    </source>
</reference>
<keyword evidence="2" id="KW-0812">Transmembrane</keyword>
<accession>A0AAN8N2S9</accession>
<keyword evidence="4" id="KW-1185">Reference proteome</keyword>
<evidence type="ECO:0000256" key="2">
    <source>
        <dbReference type="SAM" id="Phobius"/>
    </source>
</evidence>
<dbReference type="EMBL" id="JAVHNR010000006">
    <property type="protein sequence ID" value="KAK6339941.1"/>
    <property type="molecule type" value="Genomic_DNA"/>
</dbReference>
<dbReference type="Proteomes" id="UP001313282">
    <property type="component" value="Unassembled WGS sequence"/>
</dbReference>
<protein>
    <submittedName>
        <fullName evidence="3">Uncharacterized protein</fullName>
    </submittedName>
</protein>
<proteinExistence type="predicted"/>
<gene>
    <name evidence="3" type="ORF">TWF718_009330</name>
</gene>
<name>A0AAN8N2S9_9PEZI</name>
<comment type="caution">
    <text evidence="3">The sequence shown here is derived from an EMBL/GenBank/DDBJ whole genome shotgun (WGS) entry which is preliminary data.</text>
</comment>
<feature type="region of interest" description="Disordered" evidence="1">
    <location>
        <begin position="1"/>
        <end position="30"/>
    </location>
</feature>
<feature type="compositionally biased region" description="Low complexity" evidence="1">
    <location>
        <begin position="21"/>
        <end position="30"/>
    </location>
</feature>
<keyword evidence="2" id="KW-0472">Membrane</keyword>
<evidence type="ECO:0000256" key="1">
    <source>
        <dbReference type="SAM" id="MobiDB-lite"/>
    </source>
</evidence>
<keyword evidence="2" id="KW-1133">Transmembrane helix</keyword>
<evidence type="ECO:0000313" key="4">
    <source>
        <dbReference type="Proteomes" id="UP001313282"/>
    </source>
</evidence>
<evidence type="ECO:0000313" key="3">
    <source>
        <dbReference type="EMBL" id="KAK6339941.1"/>
    </source>
</evidence>
<sequence length="205" mass="23716">MTYDNVRHLPSTLPSTPPSTSPGITPSNNTSVSTSCYSPFVRAAAAMDLQYQKPFYPYGTYRPNPCITGNCTSTVTAVVVHLTTPIEIRFKYIVFSLYIFWHILIICYYYFAVHWVKPRKGRILPKVTRKTKRVAKKTYSGAKEWSKKKIQKDLYVAPNQFEKPDPGAPVVQLRWREAVDPSHLGHFPGLRRRKVLRQNKFDWFE</sequence>
<organism evidence="3 4">
    <name type="scientific">Orbilia javanica</name>
    <dbReference type="NCBI Taxonomy" id="47235"/>
    <lineage>
        <taxon>Eukaryota</taxon>
        <taxon>Fungi</taxon>
        <taxon>Dikarya</taxon>
        <taxon>Ascomycota</taxon>
        <taxon>Pezizomycotina</taxon>
        <taxon>Orbiliomycetes</taxon>
        <taxon>Orbiliales</taxon>
        <taxon>Orbiliaceae</taxon>
        <taxon>Orbilia</taxon>
    </lineage>
</organism>
<feature type="transmembrane region" description="Helical" evidence="2">
    <location>
        <begin position="92"/>
        <end position="112"/>
    </location>
</feature>